<dbReference type="CDD" id="cd02138">
    <property type="entry name" value="TdsD-like"/>
    <property type="match status" value="1"/>
</dbReference>
<accession>A0A9Q0M6L6</accession>
<comment type="caution">
    <text evidence="4">The sequence shown here is derived from an EMBL/GenBank/DDBJ whole genome shotgun (WGS) entry which is preliminary data.</text>
</comment>
<evidence type="ECO:0000313" key="4">
    <source>
        <dbReference type="EMBL" id="KAJ6219839.1"/>
    </source>
</evidence>
<proteinExistence type="inferred from homology"/>
<feature type="domain" description="Nitroreductase" evidence="3">
    <location>
        <begin position="58"/>
        <end position="116"/>
    </location>
</feature>
<dbReference type="AlphaFoldDB" id="A0A9Q0M6L6"/>
<gene>
    <name evidence="4" type="ORF">RDWZM_005651</name>
</gene>
<comment type="similarity">
    <text evidence="1">Belongs to the nitroreductase family.</text>
</comment>
<dbReference type="SUPFAM" id="SSF55469">
    <property type="entry name" value="FMN-dependent nitroreductase-like"/>
    <property type="match status" value="1"/>
</dbReference>
<name>A0A9Q0M6L6_BLOTA</name>
<evidence type="ECO:0000259" key="3">
    <source>
        <dbReference type="Pfam" id="PF00881"/>
    </source>
</evidence>
<organism evidence="4 5">
    <name type="scientific">Blomia tropicalis</name>
    <name type="common">Mite</name>
    <dbReference type="NCBI Taxonomy" id="40697"/>
    <lineage>
        <taxon>Eukaryota</taxon>
        <taxon>Metazoa</taxon>
        <taxon>Ecdysozoa</taxon>
        <taxon>Arthropoda</taxon>
        <taxon>Chelicerata</taxon>
        <taxon>Arachnida</taxon>
        <taxon>Acari</taxon>
        <taxon>Acariformes</taxon>
        <taxon>Sarcoptiformes</taxon>
        <taxon>Astigmata</taxon>
        <taxon>Glycyphagoidea</taxon>
        <taxon>Echimyopodidae</taxon>
        <taxon>Blomia</taxon>
    </lineage>
</organism>
<protein>
    <recommendedName>
        <fullName evidence="3">Nitroreductase domain-containing protein</fullName>
    </recommendedName>
</protein>
<sequence length="245" mass="27682">MSLMNRIYNLFGFKGNESTVEPVPIITETVSPNVNYTYDSESIQTRTPTQMYPVHPMILARRSMRTMDGKTVDNDSLMSLFEAARWAPSHFNMQNWRFVYATRDSPKWDQYLDSLWALNRLWAKNAGVLVVAMSRKSYVRKGKVELVPTHSFEAGSAWMCMALEGTARGLVVHAMSGFYKDKIANVIGLNGNDNYEIEAMIAIGNRAPPGYFSGLMDKVTTRNAIETFISKETFQESEGSSETIK</sequence>
<evidence type="ECO:0000313" key="5">
    <source>
        <dbReference type="Proteomes" id="UP001142055"/>
    </source>
</evidence>
<keyword evidence="2" id="KW-0560">Oxidoreductase</keyword>
<keyword evidence="5" id="KW-1185">Reference proteome</keyword>
<dbReference type="Proteomes" id="UP001142055">
    <property type="component" value="Chromosome 2"/>
</dbReference>
<evidence type="ECO:0000256" key="1">
    <source>
        <dbReference type="ARBA" id="ARBA00007118"/>
    </source>
</evidence>
<dbReference type="PANTHER" id="PTHR43673:SF10">
    <property type="entry name" value="NADH DEHYDROGENASE_NAD(P)H NITROREDUCTASE XCC3605-RELATED"/>
    <property type="match status" value="1"/>
</dbReference>
<dbReference type="Pfam" id="PF00881">
    <property type="entry name" value="Nitroreductase"/>
    <property type="match status" value="1"/>
</dbReference>
<dbReference type="InterPro" id="IPR000415">
    <property type="entry name" value="Nitroreductase-like"/>
</dbReference>
<evidence type="ECO:0000256" key="2">
    <source>
        <dbReference type="ARBA" id="ARBA00023002"/>
    </source>
</evidence>
<dbReference type="InterPro" id="IPR029479">
    <property type="entry name" value="Nitroreductase"/>
</dbReference>
<dbReference type="PANTHER" id="PTHR43673">
    <property type="entry name" value="NAD(P)H NITROREDUCTASE YDGI-RELATED"/>
    <property type="match status" value="1"/>
</dbReference>
<reference evidence="4" key="1">
    <citation type="submission" date="2022-12" db="EMBL/GenBank/DDBJ databases">
        <title>Genome assemblies of Blomia tropicalis.</title>
        <authorList>
            <person name="Cui Y."/>
        </authorList>
    </citation>
    <scope>NUCLEOTIDE SEQUENCE</scope>
    <source>
        <tissue evidence="4">Adult mites</tissue>
    </source>
</reference>
<dbReference type="GO" id="GO:0140616">
    <property type="term" value="F:iodotyrosine deiodinase activity"/>
    <property type="evidence" value="ECO:0007669"/>
    <property type="project" value="UniProtKB-ARBA"/>
</dbReference>
<dbReference type="Gene3D" id="3.40.109.10">
    <property type="entry name" value="NADH Oxidase"/>
    <property type="match status" value="1"/>
</dbReference>
<dbReference type="EMBL" id="JAPWDV010000002">
    <property type="protein sequence ID" value="KAJ6219839.1"/>
    <property type="molecule type" value="Genomic_DNA"/>
</dbReference>